<proteinExistence type="predicted"/>
<feature type="compositionally biased region" description="Acidic residues" evidence="1">
    <location>
        <begin position="608"/>
        <end position="626"/>
    </location>
</feature>
<keyword evidence="3" id="KW-1185">Reference proteome</keyword>
<dbReference type="Gene3D" id="3.80.10.10">
    <property type="entry name" value="Ribonuclease Inhibitor"/>
    <property type="match status" value="2"/>
</dbReference>
<dbReference type="EMBL" id="NBNE01009829">
    <property type="protein sequence ID" value="OWY98029.1"/>
    <property type="molecule type" value="Genomic_DNA"/>
</dbReference>
<protein>
    <submittedName>
        <fullName evidence="2">Uncharacterized protein</fullName>
    </submittedName>
</protein>
<feature type="region of interest" description="Disordered" evidence="1">
    <location>
        <begin position="596"/>
        <end position="626"/>
    </location>
</feature>
<gene>
    <name evidence="2" type="ORF">PHMEG_00031312</name>
</gene>
<dbReference type="Proteomes" id="UP000198211">
    <property type="component" value="Unassembled WGS sequence"/>
</dbReference>
<dbReference type="SUPFAM" id="SSF52047">
    <property type="entry name" value="RNI-like"/>
    <property type="match status" value="1"/>
</dbReference>
<dbReference type="InterPro" id="IPR032675">
    <property type="entry name" value="LRR_dom_sf"/>
</dbReference>
<accession>A0A225V0R4</accession>
<organism evidence="2 3">
    <name type="scientific">Phytophthora megakarya</name>
    <dbReference type="NCBI Taxonomy" id="4795"/>
    <lineage>
        <taxon>Eukaryota</taxon>
        <taxon>Sar</taxon>
        <taxon>Stramenopiles</taxon>
        <taxon>Oomycota</taxon>
        <taxon>Peronosporomycetes</taxon>
        <taxon>Peronosporales</taxon>
        <taxon>Peronosporaceae</taxon>
        <taxon>Phytophthora</taxon>
    </lineage>
</organism>
<name>A0A225V0R4_9STRA</name>
<evidence type="ECO:0000256" key="1">
    <source>
        <dbReference type="SAM" id="MobiDB-lite"/>
    </source>
</evidence>
<evidence type="ECO:0000313" key="3">
    <source>
        <dbReference type="Proteomes" id="UP000198211"/>
    </source>
</evidence>
<dbReference type="OrthoDB" id="127396at2759"/>
<evidence type="ECO:0000313" key="2">
    <source>
        <dbReference type="EMBL" id="OWY98029.1"/>
    </source>
</evidence>
<reference evidence="3" key="1">
    <citation type="submission" date="2017-03" db="EMBL/GenBank/DDBJ databases">
        <title>Phytopthora megakarya and P. palmivora, two closely related causual agents of cacao black pod achieved similar genome size and gene model numbers by different mechanisms.</title>
        <authorList>
            <person name="Ali S."/>
            <person name="Shao J."/>
            <person name="Larry D.J."/>
            <person name="Kronmiller B."/>
            <person name="Shen D."/>
            <person name="Strem M.D."/>
            <person name="Melnick R.L."/>
            <person name="Guiltinan M.J."/>
            <person name="Tyler B.M."/>
            <person name="Meinhardt L.W."/>
            <person name="Bailey B.A."/>
        </authorList>
    </citation>
    <scope>NUCLEOTIDE SEQUENCE [LARGE SCALE GENOMIC DNA]</scope>
    <source>
        <strain evidence="3">zdho120</strain>
    </source>
</reference>
<comment type="caution">
    <text evidence="2">The sequence shown here is derived from an EMBL/GenBank/DDBJ whole genome shotgun (WGS) entry which is preliminary data.</text>
</comment>
<dbReference type="AlphaFoldDB" id="A0A225V0R4"/>
<sequence length="626" mass="72505">MVATLSSLPQHAFIQVLEFALYDFTQDFGPNERKLPLKSLKTISLVSKSTHQLVQSIIQHFQDEMGYIEWEDNGMIDDEGVVEIIDEMKDYGMRLKDFRLRLGYYDDRKLSPSPGLGELEDLHIAWDKLFGFMPGLKRLDLTQVPLLSHHLPNMLQAASKQCRYLEFLILPRKSDYNSTLEGPEIDNLMEALYKALEMWYTEGKCGGLRQLTVPARTEVDIYRTSTQYIEAVTRFCPNIEYLDGYERTRPFSASNCVETWPISLETWMAFNTICTNLRAFSWTVVPFADDFFRVFGEHVKPQLKSLCLSPNRDWRGYMHYFREYHGTEQLDPWNGIPHFAENANDTHLVFRGCPNLTDLYIEINHFVNEGRTHDWYVNANVFGDEFWDAVATHCPLIESIMMFDSSNHHDFNIRPIEAMTDRTLLSLASLKRLSECDIGPARVTGNGICEFIQRVSTLEKAGRKERTFCISVGGHRGRIRANFYLIILELLRKLSEISEEDLGAASSAVKTELHVINPYTWRVDGSWCESYMREELHPLLATVKAKHPSLALEVDIVGRNENKFDRIDRLILDWRPRYYGRSLFYDMRDSDDAADNMGSEISLHSWESDDNMSEDTEDEDEVMNDD</sequence>
<dbReference type="STRING" id="4795.A0A225V0R4"/>